<reference evidence="2" key="2">
    <citation type="submission" date="2023-06" db="EMBL/GenBank/DDBJ databases">
        <authorList>
            <consortium name="Lawrence Berkeley National Laboratory"/>
            <person name="Haridas S."/>
            <person name="Hensen N."/>
            <person name="Bonometti L."/>
            <person name="Westerberg I."/>
            <person name="Brannstrom I.O."/>
            <person name="Guillou S."/>
            <person name="Cros-Aarteil S."/>
            <person name="Calhoun S."/>
            <person name="Kuo A."/>
            <person name="Mondo S."/>
            <person name="Pangilinan J."/>
            <person name="Riley R."/>
            <person name="Labutti K."/>
            <person name="Andreopoulos B."/>
            <person name="Lipzen A."/>
            <person name="Chen C."/>
            <person name="Yanf M."/>
            <person name="Daum C."/>
            <person name="Ng V."/>
            <person name="Clum A."/>
            <person name="Steindorff A."/>
            <person name="Ohm R."/>
            <person name="Martin F."/>
            <person name="Silar P."/>
            <person name="Natvig D."/>
            <person name="Lalanne C."/>
            <person name="Gautier V."/>
            <person name="Ament-Velasquez S.L."/>
            <person name="Kruys A."/>
            <person name="Hutchinson M.I."/>
            <person name="Powell A.J."/>
            <person name="Barry K."/>
            <person name="Miller A.N."/>
            <person name="Grigoriev I.V."/>
            <person name="Debuchy R."/>
            <person name="Gladieux P."/>
            <person name="Thoren M.H."/>
            <person name="Johannesson H."/>
        </authorList>
    </citation>
    <scope>NUCLEOTIDE SEQUENCE</scope>
    <source>
        <strain evidence="2">CBS 560.94</strain>
    </source>
</reference>
<name>A0AAE0MSL3_9PEZI</name>
<keyword evidence="1" id="KW-0472">Membrane</keyword>
<keyword evidence="1" id="KW-0812">Transmembrane</keyword>
<dbReference type="RefSeq" id="XP_062681994.1">
    <property type="nucleotide sequence ID" value="XM_062821846.1"/>
</dbReference>
<comment type="caution">
    <text evidence="2">The sequence shown here is derived from an EMBL/GenBank/DDBJ whole genome shotgun (WGS) entry which is preliminary data.</text>
</comment>
<dbReference type="AlphaFoldDB" id="A0AAE0MSL3"/>
<feature type="transmembrane region" description="Helical" evidence="1">
    <location>
        <begin position="30"/>
        <end position="51"/>
    </location>
</feature>
<sequence>MMLKSLITTKSFDTKSLPESLSLSNSLPSYPSVLLCFLSFQLSVPLLHLVLNGSHARNTVEVSIRRIDPRKYVVIRYVLRLSLLFQNTIFAMSFLPNSRRLS</sequence>
<evidence type="ECO:0000313" key="2">
    <source>
        <dbReference type="EMBL" id="KAK3345381.1"/>
    </source>
</evidence>
<evidence type="ECO:0000256" key="1">
    <source>
        <dbReference type="SAM" id="Phobius"/>
    </source>
</evidence>
<gene>
    <name evidence="2" type="ORF">B0H65DRAFT_204449</name>
</gene>
<dbReference type="Proteomes" id="UP001278500">
    <property type="component" value="Unassembled WGS sequence"/>
</dbReference>
<evidence type="ECO:0000313" key="3">
    <source>
        <dbReference type="Proteomes" id="UP001278500"/>
    </source>
</evidence>
<dbReference type="GeneID" id="87859000"/>
<reference evidence="2" key="1">
    <citation type="journal article" date="2023" name="Mol. Phylogenet. Evol.">
        <title>Genome-scale phylogeny and comparative genomics of the fungal order Sordariales.</title>
        <authorList>
            <person name="Hensen N."/>
            <person name="Bonometti L."/>
            <person name="Westerberg I."/>
            <person name="Brannstrom I.O."/>
            <person name="Guillou S."/>
            <person name="Cros-Aarteil S."/>
            <person name="Calhoun S."/>
            <person name="Haridas S."/>
            <person name="Kuo A."/>
            <person name="Mondo S."/>
            <person name="Pangilinan J."/>
            <person name="Riley R."/>
            <person name="LaButti K."/>
            <person name="Andreopoulos B."/>
            <person name="Lipzen A."/>
            <person name="Chen C."/>
            <person name="Yan M."/>
            <person name="Daum C."/>
            <person name="Ng V."/>
            <person name="Clum A."/>
            <person name="Steindorff A."/>
            <person name="Ohm R.A."/>
            <person name="Martin F."/>
            <person name="Silar P."/>
            <person name="Natvig D.O."/>
            <person name="Lalanne C."/>
            <person name="Gautier V."/>
            <person name="Ament-Velasquez S.L."/>
            <person name="Kruys A."/>
            <person name="Hutchinson M.I."/>
            <person name="Powell A.J."/>
            <person name="Barry K."/>
            <person name="Miller A.N."/>
            <person name="Grigoriev I.V."/>
            <person name="Debuchy R."/>
            <person name="Gladieux P."/>
            <person name="Hiltunen Thoren M."/>
            <person name="Johannesson H."/>
        </authorList>
    </citation>
    <scope>NUCLEOTIDE SEQUENCE</scope>
    <source>
        <strain evidence="2">CBS 560.94</strain>
    </source>
</reference>
<keyword evidence="1" id="KW-1133">Transmembrane helix</keyword>
<feature type="transmembrane region" description="Helical" evidence="1">
    <location>
        <begin position="72"/>
        <end position="95"/>
    </location>
</feature>
<accession>A0AAE0MSL3</accession>
<proteinExistence type="predicted"/>
<protein>
    <submittedName>
        <fullName evidence="2">Uncharacterized protein</fullName>
    </submittedName>
</protein>
<organism evidence="2 3">
    <name type="scientific">Neurospora tetraspora</name>
    <dbReference type="NCBI Taxonomy" id="94610"/>
    <lineage>
        <taxon>Eukaryota</taxon>
        <taxon>Fungi</taxon>
        <taxon>Dikarya</taxon>
        <taxon>Ascomycota</taxon>
        <taxon>Pezizomycotina</taxon>
        <taxon>Sordariomycetes</taxon>
        <taxon>Sordariomycetidae</taxon>
        <taxon>Sordariales</taxon>
        <taxon>Sordariaceae</taxon>
        <taxon>Neurospora</taxon>
    </lineage>
</organism>
<keyword evidence="3" id="KW-1185">Reference proteome</keyword>
<dbReference type="EMBL" id="JAUEPP010000004">
    <property type="protein sequence ID" value="KAK3345381.1"/>
    <property type="molecule type" value="Genomic_DNA"/>
</dbReference>